<evidence type="ECO:0000256" key="9">
    <source>
        <dbReference type="ARBA" id="ARBA00023204"/>
    </source>
</evidence>
<keyword evidence="15" id="KW-1185">Reference proteome</keyword>
<dbReference type="InterPro" id="IPR020476">
    <property type="entry name" value="Nudix_hydrolase"/>
</dbReference>
<evidence type="ECO:0000256" key="11">
    <source>
        <dbReference type="ARBA" id="ARBA00038905"/>
    </source>
</evidence>
<evidence type="ECO:0000259" key="12">
    <source>
        <dbReference type="PROSITE" id="PS51462"/>
    </source>
</evidence>
<evidence type="ECO:0000256" key="3">
    <source>
        <dbReference type="ARBA" id="ARBA00022457"/>
    </source>
</evidence>
<dbReference type="CDD" id="cd03425">
    <property type="entry name" value="NUDIX_MutT_NudA_like"/>
    <property type="match status" value="1"/>
</dbReference>
<keyword evidence="9" id="KW-0234">DNA repair</keyword>
<dbReference type="GO" id="GO:0046872">
    <property type="term" value="F:metal ion binding"/>
    <property type="evidence" value="ECO:0007669"/>
    <property type="project" value="UniProtKB-KW"/>
</dbReference>
<keyword evidence="3" id="KW-0515">Mutator protein</keyword>
<dbReference type="SUPFAM" id="SSF55811">
    <property type="entry name" value="Nudix"/>
    <property type="match status" value="1"/>
</dbReference>
<dbReference type="PANTHER" id="PTHR47707:SF1">
    <property type="entry name" value="NUDIX HYDROLASE FAMILY PROTEIN"/>
    <property type="match status" value="1"/>
</dbReference>
<dbReference type="Proteomes" id="UP001228955">
    <property type="component" value="Chromosome"/>
</dbReference>
<accession>A0AB38YN73</accession>
<dbReference type="EMBL" id="CP133463">
    <property type="protein sequence ID" value="WMS19362.1"/>
    <property type="molecule type" value="Genomic_DNA"/>
</dbReference>
<organism evidence="14 16">
    <name type="scientific">Veillonella parvula</name>
    <name type="common">Staphylococcus parvulus</name>
    <dbReference type="NCBI Taxonomy" id="29466"/>
    <lineage>
        <taxon>Bacteria</taxon>
        <taxon>Bacillati</taxon>
        <taxon>Bacillota</taxon>
        <taxon>Negativicutes</taxon>
        <taxon>Veillonellales</taxon>
        <taxon>Veillonellaceae</taxon>
        <taxon>Veillonella</taxon>
    </lineage>
</organism>
<evidence type="ECO:0000313" key="15">
    <source>
        <dbReference type="Proteomes" id="UP000234197"/>
    </source>
</evidence>
<dbReference type="GO" id="GO:0035539">
    <property type="term" value="F:8-oxo-7,8-dihydrodeoxyguanosine triphosphate pyrophosphatase activity"/>
    <property type="evidence" value="ECO:0007669"/>
    <property type="project" value="UniProtKB-EC"/>
</dbReference>
<evidence type="ECO:0000313" key="16">
    <source>
        <dbReference type="Proteomes" id="UP001228955"/>
    </source>
</evidence>
<evidence type="ECO:0000313" key="13">
    <source>
        <dbReference type="EMBL" id="MEO9178208.1"/>
    </source>
</evidence>
<comment type="catalytic activity">
    <reaction evidence="10">
        <text>8-oxo-dGTP + H2O = 8-oxo-dGMP + diphosphate + H(+)</text>
        <dbReference type="Rhea" id="RHEA:31575"/>
        <dbReference type="ChEBI" id="CHEBI:15377"/>
        <dbReference type="ChEBI" id="CHEBI:15378"/>
        <dbReference type="ChEBI" id="CHEBI:33019"/>
        <dbReference type="ChEBI" id="CHEBI:63224"/>
        <dbReference type="ChEBI" id="CHEBI:77896"/>
        <dbReference type="EC" id="3.6.1.55"/>
    </reaction>
</comment>
<dbReference type="AlphaFoldDB" id="A0AB38YN73"/>
<dbReference type="InterPro" id="IPR000086">
    <property type="entry name" value="NUDIX_hydrolase_dom"/>
</dbReference>
<reference evidence="13" key="3">
    <citation type="submission" date="2024-04" db="EMBL/GenBank/DDBJ databases">
        <title>Na.</title>
        <authorList>
            <person name="Choi B."/>
        </authorList>
    </citation>
    <scope>NUCLEOTIDE SEQUENCE</scope>
    <source>
        <strain evidence="13">UMB0138</strain>
    </source>
</reference>
<evidence type="ECO:0000256" key="5">
    <source>
        <dbReference type="ARBA" id="ARBA00022723"/>
    </source>
</evidence>
<dbReference type="Proteomes" id="UP000234197">
    <property type="component" value="Unassembled WGS sequence"/>
</dbReference>
<dbReference type="InterPro" id="IPR015797">
    <property type="entry name" value="NUDIX_hydrolase-like_dom_sf"/>
</dbReference>
<dbReference type="PRINTS" id="PR00502">
    <property type="entry name" value="NUDIXFAMILY"/>
</dbReference>
<gene>
    <name evidence="13" type="ORF">CYJ21_004540</name>
    <name evidence="14" type="ORF">RDV51_07965</name>
</gene>
<dbReference type="PANTHER" id="PTHR47707">
    <property type="entry name" value="8-OXO-DGTP DIPHOSPHATASE"/>
    <property type="match status" value="1"/>
</dbReference>
<keyword evidence="4" id="KW-0235">DNA replication</keyword>
<dbReference type="RefSeq" id="WP_004695046.1">
    <property type="nucleotide sequence ID" value="NZ_CABFMP010000006.1"/>
</dbReference>
<dbReference type="GO" id="GO:0044715">
    <property type="term" value="F:8-oxo-dGDP phosphatase activity"/>
    <property type="evidence" value="ECO:0007669"/>
    <property type="project" value="TreeGrafter"/>
</dbReference>
<dbReference type="Gene3D" id="3.90.79.10">
    <property type="entry name" value="Nucleoside Triphosphate Pyrophosphohydrolase"/>
    <property type="match status" value="1"/>
</dbReference>
<evidence type="ECO:0000256" key="4">
    <source>
        <dbReference type="ARBA" id="ARBA00022705"/>
    </source>
</evidence>
<dbReference type="GO" id="GO:0008413">
    <property type="term" value="F:8-oxo-7,8-dihydroguanosine triphosphate pyrophosphatase activity"/>
    <property type="evidence" value="ECO:0007669"/>
    <property type="project" value="TreeGrafter"/>
</dbReference>
<dbReference type="GO" id="GO:0006281">
    <property type="term" value="P:DNA repair"/>
    <property type="evidence" value="ECO:0007669"/>
    <property type="project" value="UniProtKB-KW"/>
</dbReference>
<protein>
    <recommendedName>
        <fullName evidence="11">8-oxo-dGTP diphosphatase</fullName>
        <ecNumber evidence="11">3.6.1.55</ecNumber>
    </recommendedName>
</protein>
<dbReference type="EC" id="3.6.1.55" evidence="11"/>
<keyword evidence="5" id="KW-0479">Metal-binding</keyword>
<reference evidence="13" key="1">
    <citation type="submission" date="2017-12" db="EMBL/GenBank/DDBJ databases">
        <authorList>
            <person name="Thomas-White K."/>
            <person name="Wolfe A.J."/>
        </authorList>
    </citation>
    <scope>NUCLEOTIDE SEQUENCE</scope>
    <source>
        <strain evidence="13">UMB0138</strain>
    </source>
</reference>
<name>A0AB38YN73_VEIPA</name>
<comment type="cofactor">
    <cofactor evidence="1">
        <name>Mg(2+)</name>
        <dbReference type="ChEBI" id="CHEBI:18420"/>
    </cofactor>
</comment>
<dbReference type="Pfam" id="PF00293">
    <property type="entry name" value="NUDIX"/>
    <property type="match status" value="1"/>
</dbReference>
<evidence type="ECO:0000256" key="1">
    <source>
        <dbReference type="ARBA" id="ARBA00001946"/>
    </source>
</evidence>
<dbReference type="GO" id="GO:0044716">
    <property type="term" value="F:8-oxo-GDP phosphatase activity"/>
    <property type="evidence" value="ECO:0007669"/>
    <property type="project" value="TreeGrafter"/>
</dbReference>
<dbReference type="InterPro" id="IPR047127">
    <property type="entry name" value="MutT-like"/>
</dbReference>
<evidence type="ECO:0000256" key="2">
    <source>
        <dbReference type="ARBA" id="ARBA00005582"/>
    </source>
</evidence>
<feature type="domain" description="Nudix hydrolase" evidence="12">
    <location>
        <begin position="5"/>
        <end position="132"/>
    </location>
</feature>
<proteinExistence type="inferred from homology"/>
<evidence type="ECO:0000256" key="8">
    <source>
        <dbReference type="ARBA" id="ARBA00022842"/>
    </source>
</evidence>
<reference evidence="14" key="2">
    <citation type="submission" date="2023-08" db="EMBL/GenBank/DDBJ databases">
        <title>Veillonella_parvula_DSM 2007_complete_genome_hifiasm_Zymo_Research_D6332.</title>
        <authorList>
            <person name="Damerum A."/>
        </authorList>
    </citation>
    <scope>NUCLEOTIDE SEQUENCE</scope>
    <source>
        <strain evidence="14">DSM 2007</strain>
    </source>
</reference>
<evidence type="ECO:0000256" key="7">
    <source>
        <dbReference type="ARBA" id="ARBA00022801"/>
    </source>
</evidence>
<comment type="similarity">
    <text evidence="2">Belongs to the Nudix hydrolase family.</text>
</comment>
<dbReference type="EMBL" id="PKMC02000005">
    <property type="protein sequence ID" value="MEO9178208.1"/>
    <property type="molecule type" value="Genomic_DNA"/>
</dbReference>
<evidence type="ECO:0000313" key="14">
    <source>
        <dbReference type="EMBL" id="WMS19362.1"/>
    </source>
</evidence>
<keyword evidence="8" id="KW-0460">Magnesium</keyword>
<keyword evidence="6" id="KW-0227">DNA damage</keyword>
<keyword evidence="7 14" id="KW-0378">Hydrolase</keyword>
<sequence>MSEQRKHIEVVAAIIKKDNTILATQRGYGDLKDGWEFPGGKIEPGEPHEVALIREIKEELEADINIQEHIITIEYTGYEKFDLTMHCYLCSLKNDSNITLVEHEAAKWLSKETLYSVDWLPADIDAVDEMYRRL</sequence>
<evidence type="ECO:0000256" key="6">
    <source>
        <dbReference type="ARBA" id="ARBA00022763"/>
    </source>
</evidence>
<dbReference type="PROSITE" id="PS51462">
    <property type="entry name" value="NUDIX"/>
    <property type="match status" value="1"/>
</dbReference>
<evidence type="ECO:0000256" key="10">
    <source>
        <dbReference type="ARBA" id="ARBA00035861"/>
    </source>
</evidence>
<dbReference type="GO" id="GO:0006260">
    <property type="term" value="P:DNA replication"/>
    <property type="evidence" value="ECO:0007669"/>
    <property type="project" value="UniProtKB-KW"/>
</dbReference>